<feature type="domain" description="RNA polymerase sigma factor 70 region 4 type 2" evidence="2">
    <location>
        <begin position="121"/>
        <end position="171"/>
    </location>
</feature>
<dbReference type="EMBL" id="JAAAML010000003">
    <property type="protein sequence ID" value="MCO6410016.1"/>
    <property type="molecule type" value="Genomic_DNA"/>
</dbReference>
<evidence type="ECO:0000313" key="4">
    <source>
        <dbReference type="EMBL" id="MCO6410016.1"/>
    </source>
</evidence>
<dbReference type="Pfam" id="PF04542">
    <property type="entry name" value="Sigma70_r2"/>
    <property type="match status" value="1"/>
</dbReference>
<dbReference type="InterPro" id="IPR011990">
    <property type="entry name" value="TPR-like_helical_dom_sf"/>
</dbReference>
<evidence type="ECO:0000259" key="2">
    <source>
        <dbReference type="Pfam" id="PF08281"/>
    </source>
</evidence>
<evidence type="ECO:0000313" key="5">
    <source>
        <dbReference type="Proteomes" id="UP001320715"/>
    </source>
</evidence>
<keyword evidence="5" id="KW-1185">Reference proteome</keyword>
<reference evidence="4 5" key="1">
    <citation type="submission" date="2020-01" db="EMBL/GenBank/DDBJ databases">
        <title>Genomes of bacteria type strains.</title>
        <authorList>
            <person name="Chen J."/>
            <person name="Zhu S."/>
            <person name="Yang J."/>
        </authorList>
    </citation>
    <scope>NUCLEOTIDE SEQUENCE [LARGE SCALE GENOMIC DNA]</scope>
    <source>
        <strain evidence="4 5">DSM 16655</strain>
    </source>
</reference>
<protein>
    <recommendedName>
        <fullName evidence="6">RNA polymerase</fullName>
    </recommendedName>
</protein>
<dbReference type="Pfam" id="PF20239">
    <property type="entry name" value="DUF6596"/>
    <property type="match status" value="1"/>
</dbReference>
<dbReference type="RefSeq" id="WP_252916753.1">
    <property type="nucleotide sequence ID" value="NZ_JAAAML010000003.1"/>
</dbReference>
<comment type="caution">
    <text evidence="4">The sequence shown here is derived from an EMBL/GenBank/DDBJ whole genome shotgun (WGS) entry which is preliminary data.</text>
</comment>
<feature type="domain" description="RNA polymerase sigma-70 region 2" evidence="1">
    <location>
        <begin position="24"/>
        <end position="85"/>
    </location>
</feature>
<evidence type="ECO:0000259" key="1">
    <source>
        <dbReference type="Pfam" id="PF04542"/>
    </source>
</evidence>
<evidence type="ECO:0000259" key="3">
    <source>
        <dbReference type="Pfam" id="PF20239"/>
    </source>
</evidence>
<dbReference type="Pfam" id="PF08281">
    <property type="entry name" value="Sigma70_r4_2"/>
    <property type="match status" value="1"/>
</dbReference>
<gene>
    <name evidence="4" type="ORF">GTW23_17670</name>
</gene>
<sequence>MASDVPELEDRARKAIEALARAETGRLLGALLRDVRDFQMAEDCLQEALESALLHWSRNGLPDSRAGWVLQAARRKAIDRFRRARNFDRKAEEYGLLIELDQQALSREEPPEIPDERLRLIFTCCHPALDSKTRVALTLRTLCGLTTREIARAFLYATEAMAQRLVRARHKITKAGIPFAIPEPDHWAERLNSVLSVIYLIFNEGYSATAGPDLLRHDLCLEAIRLGRLMLELAPGDAECEGLLALMLLNHSRAQARIDDHGRMIPLDQQDRSLWSSSEIDEGSRTLERALARRRAGLFQLQAAISALHAEATSHADTDWHQIVLLYEAMHARSDNPVYLLNRAAALSYAHGADQALEALGAVEAALGGYQPFHAARADLLRRTGQFEAARQSYRRAIELSGNESERQFLASRMAAMEQST</sequence>
<dbReference type="InterPro" id="IPR013249">
    <property type="entry name" value="RNA_pol_sigma70_r4_t2"/>
</dbReference>
<dbReference type="SUPFAM" id="SSF48452">
    <property type="entry name" value="TPR-like"/>
    <property type="match status" value="1"/>
</dbReference>
<name>A0ABT1CXE8_9HYPH</name>
<dbReference type="InterPro" id="IPR007627">
    <property type="entry name" value="RNA_pol_sigma70_r2"/>
</dbReference>
<feature type="domain" description="DUF6596" evidence="3">
    <location>
        <begin position="190"/>
        <end position="290"/>
    </location>
</feature>
<dbReference type="SUPFAM" id="SSF88946">
    <property type="entry name" value="Sigma2 domain of RNA polymerase sigma factors"/>
    <property type="match status" value="1"/>
</dbReference>
<dbReference type="Proteomes" id="UP001320715">
    <property type="component" value="Unassembled WGS sequence"/>
</dbReference>
<dbReference type="PANTHER" id="PTHR47756:SF2">
    <property type="entry name" value="BLL6612 PROTEIN"/>
    <property type="match status" value="1"/>
</dbReference>
<dbReference type="InterPro" id="IPR046531">
    <property type="entry name" value="DUF6596"/>
</dbReference>
<dbReference type="SUPFAM" id="SSF88659">
    <property type="entry name" value="Sigma3 and sigma4 domains of RNA polymerase sigma factors"/>
    <property type="match status" value="1"/>
</dbReference>
<dbReference type="Pfam" id="PF13181">
    <property type="entry name" value="TPR_8"/>
    <property type="match status" value="1"/>
</dbReference>
<dbReference type="InterPro" id="IPR013325">
    <property type="entry name" value="RNA_pol_sigma_r2"/>
</dbReference>
<dbReference type="Gene3D" id="1.10.1740.10">
    <property type="match status" value="1"/>
</dbReference>
<evidence type="ECO:0008006" key="6">
    <source>
        <dbReference type="Google" id="ProtNLM"/>
    </source>
</evidence>
<dbReference type="PANTHER" id="PTHR47756">
    <property type="entry name" value="BLL6612 PROTEIN-RELATED"/>
    <property type="match status" value="1"/>
</dbReference>
<proteinExistence type="predicted"/>
<dbReference type="InterPro" id="IPR013324">
    <property type="entry name" value="RNA_pol_sigma_r3/r4-like"/>
</dbReference>
<accession>A0ABT1CXE8</accession>
<organism evidence="4 5">
    <name type="scientific">Hoeflea alexandrii</name>
    <dbReference type="NCBI Taxonomy" id="288436"/>
    <lineage>
        <taxon>Bacteria</taxon>
        <taxon>Pseudomonadati</taxon>
        <taxon>Pseudomonadota</taxon>
        <taxon>Alphaproteobacteria</taxon>
        <taxon>Hyphomicrobiales</taxon>
        <taxon>Rhizobiaceae</taxon>
        <taxon>Hoeflea</taxon>
    </lineage>
</organism>
<dbReference type="Gene3D" id="1.25.40.10">
    <property type="entry name" value="Tetratricopeptide repeat domain"/>
    <property type="match status" value="1"/>
</dbReference>
<dbReference type="InterPro" id="IPR019734">
    <property type="entry name" value="TPR_rpt"/>
</dbReference>